<evidence type="ECO:0000256" key="2">
    <source>
        <dbReference type="ARBA" id="ARBA00022679"/>
    </source>
</evidence>
<keyword evidence="2" id="KW-0808">Transferase</keyword>
<dbReference type="Gene3D" id="3.40.50.2000">
    <property type="entry name" value="Glycogen Phosphorylase B"/>
    <property type="match status" value="2"/>
</dbReference>
<proteinExistence type="inferred from homology"/>
<dbReference type="AlphaFoldDB" id="A0ABD1FWR6"/>
<reference evidence="3 4" key="1">
    <citation type="submission" date="2024-06" db="EMBL/GenBank/DDBJ databases">
        <title>A chromosome level genome sequence of Diviner's sage (Salvia divinorum).</title>
        <authorList>
            <person name="Ford S.A."/>
            <person name="Ro D.-K."/>
            <person name="Ness R.W."/>
            <person name="Phillips M.A."/>
        </authorList>
    </citation>
    <scope>NUCLEOTIDE SEQUENCE [LARGE SCALE GENOMIC DNA]</scope>
    <source>
        <strain evidence="3">SAF-2024a</strain>
        <tissue evidence="3">Leaf</tissue>
    </source>
</reference>
<dbReference type="EMBL" id="JBEAFC010000012">
    <property type="protein sequence ID" value="KAL1535143.1"/>
    <property type="molecule type" value="Genomic_DNA"/>
</dbReference>
<dbReference type="SUPFAM" id="SSF53756">
    <property type="entry name" value="UDP-Glycosyltransferase/glycogen phosphorylase"/>
    <property type="match status" value="1"/>
</dbReference>
<accession>A0ABD1FWR6</accession>
<name>A0ABD1FWR6_SALDI</name>
<protein>
    <submittedName>
        <fullName evidence="3">Uncharacterized protein</fullName>
    </submittedName>
</protein>
<evidence type="ECO:0000313" key="4">
    <source>
        <dbReference type="Proteomes" id="UP001567538"/>
    </source>
</evidence>
<dbReference type="PANTHER" id="PTHR11926:SF774">
    <property type="entry name" value="UDP-GLYCOSYLTRANSFERASE 85A1-RELATED"/>
    <property type="match status" value="1"/>
</dbReference>
<keyword evidence="4" id="KW-1185">Reference proteome</keyword>
<dbReference type="PROSITE" id="PS51257">
    <property type="entry name" value="PROKAR_LIPOPROTEIN"/>
    <property type="match status" value="1"/>
</dbReference>
<organism evidence="3 4">
    <name type="scientific">Salvia divinorum</name>
    <name type="common">Maria pastora</name>
    <name type="synonym">Diviner's sage</name>
    <dbReference type="NCBI Taxonomy" id="28513"/>
    <lineage>
        <taxon>Eukaryota</taxon>
        <taxon>Viridiplantae</taxon>
        <taxon>Streptophyta</taxon>
        <taxon>Embryophyta</taxon>
        <taxon>Tracheophyta</taxon>
        <taxon>Spermatophyta</taxon>
        <taxon>Magnoliopsida</taxon>
        <taxon>eudicotyledons</taxon>
        <taxon>Gunneridae</taxon>
        <taxon>Pentapetalae</taxon>
        <taxon>asterids</taxon>
        <taxon>lamiids</taxon>
        <taxon>Lamiales</taxon>
        <taxon>Lamiaceae</taxon>
        <taxon>Nepetoideae</taxon>
        <taxon>Mentheae</taxon>
        <taxon>Salviinae</taxon>
        <taxon>Salvia</taxon>
        <taxon>Salvia subgen. Calosphace</taxon>
    </lineage>
</organism>
<dbReference type="InterPro" id="IPR002213">
    <property type="entry name" value="UDP_glucos_trans"/>
</dbReference>
<comment type="caution">
    <text evidence="3">The sequence shown here is derived from an EMBL/GenBank/DDBJ whole genome shotgun (WGS) entry which is preliminary data.</text>
</comment>
<dbReference type="Proteomes" id="UP001567538">
    <property type="component" value="Unassembled WGS sequence"/>
</dbReference>
<dbReference type="PANTHER" id="PTHR11926">
    <property type="entry name" value="GLUCOSYL/GLUCURONOSYL TRANSFERASES"/>
    <property type="match status" value="1"/>
</dbReference>
<gene>
    <name evidence="3" type="ORF">AAHA92_31230</name>
</gene>
<sequence length="200" mass="22195">MAEKRRVPWVPFWTASSCSLSSQVYTDQIVRAIESTETAKQEKALSFIPGLEMATTADLLPEIFLGNNASPLVITINKMVEHLPKSTAVVLNSFKEIDPIITKDLKSKFPNFLNVGPSILLPATMTTKQDASHGWEDHAMKSLPNGFIDRTNSFGRMVAWAPQQQILAHESVGVFINHCGWNLILESITSCVPLICRPFL</sequence>
<dbReference type="GO" id="GO:0016740">
    <property type="term" value="F:transferase activity"/>
    <property type="evidence" value="ECO:0007669"/>
    <property type="project" value="UniProtKB-KW"/>
</dbReference>
<evidence type="ECO:0000256" key="1">
    <source>
        <dbReference type="ARBA" id="ARBA00009995"/>
    </source>
</evidence>
<dbReference type="Pfam" id="PF00201">
    <property type="entry name" value="UDPGT"/>
    <property type="match status" value="1"/>
</dbReference>
<evidence type="ECO:0000313" key="3">
    <source>
        <dbReference type="EMBL" id="KAL1535143.1"/>
    </source>
</evidence>
<comment type="similarity">
    <text evidence="1">Belongs to the UDP-glycosyltransferase family.</text>
</comment>